<evidence type="ECO:0000256" key="1">
    <source>
        <dbReference type="PROSITE-ProRule" id="PRU00339"/>
    </source>
</evidence>
<comment type="caution">
    <text evidence="4">The sequence shown here is derived from an EMBL/GenBank/DDBJ whole genome shotgun (WGS) entry which is preliminary data.</text>
</comment>
<feature type="chain" id="PRO_5016256770" evidence="3">
    <location>
        <begin position="31"/>
        <end position="237"/>
    </location>
</feature>
<feature type="compositionally biased region" description="Low complexity" evidence="2">
    <location>
        <begin position="92"/>
        <end position="104"/>
    </location>
</feature>
<dbReference type="SMART" id="SM00028">
    <property type="entry name" value="TPR"/>
    <property type="match status" value="2"/>
</dbReference>
<keyword evidence="5" id="KW-1185">Reference proteome</keyword>
<dbReference type="AlphaFoldDB" id="A0A317MR36"/>
<keyword evidence="1" id="KW-0802">TPR repeat</keyword>
<feature type="signal peptide" evidence="3">
    <location>
        <begin position="1"/>
        <end position="30"/>
    </location>
</feature>
<dbReference type="Gene3D" id="1.25.40.10">
    <property type="entry name" value="Tetratricopeptide repeat domain"/>
    <property type="match status" value="1"/>
</dbReference>
<evidence type="ECO:0000256" key="2">
    <source>
        <dbReference type="SAM" id="MobiDB-lite"/>
    </source>
</evidence>
<dbReference type="EMBL" id="QGTJ01000012">
    <property type="protein sequence ID" value="PWV59072.1"/>
    <property type="molecule type" value="Genomic_DNA"/>
</dbReference>
<accession>A0A317MR36</accession>
<dbReference type="RefSeq" id="WP_110019881.1">
    <property type="nucleotide sequence ID" value="NZ_QGTJ01000012.1"/>
</dbReference>
<dbReference type="OrthoDB" id="894263at2"/>
<proteinExistence type="predicted"/>
<organism evidence="4 5">
    <name type="scientific">Plasticicumulans acidivorans</name>
    <dbReference type="NCBI Taxonomy" id="886464"/>
    <lineage>
        <taxon>Bacteria</taxon>
        <taxon>Pseudomonadati</taxon>
        <taxon>Pseudomonadota</taxon>
        <taxon>Gammaproteobacteria</taxon>
        <taxon>Candidatus Competibacteraceae</taxon>
        <taxon>Plasticicumulans</taxon>
    </lineage>
</organism>
<feature type="compositionally biased region" description="Pro residues" evidence="2">
    <location>
        <begin position="105"/>
        <end position="122"/>
    </location>
</feature>
<sequence>MTMPALRRTRLLTPLFLLLMVGCAAPSPFGAPVEDRTRAPAARTPVRQSAPVVEVQPLERPEPFANDGGAPLNAQPLNSQPLPAQPAPPPSNQAAVNAPSDTPAAPAPSPAPAPAPARPAAPPAEISRQGNTAVVALLDSAAGYVQSGDLDKAAASLERAQRIEPRNPSILYDLAQVRAHQGQYAQSEAMASKAIGMAGGDKALQAKAWRLIAAVRRAGGNAAGGDAAEAQAATLGQ</sequence>
<keyword evidence="3" id="KW-0732">Signal</keyword>
<feature type="region of interest" description="Disordered" evidence="2">
    <location>
        <begin position="34"/>
        <end position="127"/>
    </location>
</feature>
<protein>
    <submittedName>
        <fullName evidence="4">Tetratricopeptide repeat protein</fullName>
    </submittedName>
</protein>
<dbReference type="PROSITE" id="PS51257">
    <property type="entry name" value="PROKAR_LIPOPROTEIN"/>
    <property type="match status" value="1"/>
</dbReference>
<dbReference type="Pfam" id="PF14559">
    <property type="entry name" value="TPR_19"/>
    <property type="match status" value="1"/>
</dbReference>
<evidence type="ECO:0000313" key="5">
    <source>
        <dbReference type="Proteomes" id="UP000246569"/>
    </source>
</evidence>
<dbReference type="InterPro" id="IPR011990">
    <property type="entry name" value="TPR-like_helical_dom_sf"/>
</dbReference>
<dbReference type="PROSITE" id="PS50005">
    <property type="entry name" value="TPR"/>
    <property type="match status" value="1"/>
</dbReference>
<name>A0A317MR36_9GAMM</name>
<evidence type="ECO:0000313" key="4">
    <source>
        <dbReference type="EMBL" id="PWV59072.1"/>
    </source>
</evidence>
<dbReference type="InterPro" id="IPR019734">
    <property type="entry name" value="TPR_rpt"/>
</dbReference>
<reference evidence="4 5" key="1">
    <citation type="submission" date="2018-05" db="EMBL/GenBank/DDBJ databases">
        <title>Genomic Encyclopedia of Type Strains, Phase IV (KMG-IV): sequencing the most valuable type-strain genomes for metagenomic binning, comparative biology and taxonomic classification.</title>
        <authorList>
            <person name="Goeker M."/>
        </authorList>
    </citation>
    <scope>NUCLEOTIDE SEQUENCE [LARGE SCALE GENOMIC DNA]</scope>
    <source>
        <strain evidence="4 5">DSM 23606</strain>
    </source>
</reference>
<dbReference type="SUPFAM" id="SSF48452">
    <property type="entry name" value="TPR-like"/>
    <property type="match status" value="1"/>
</dbReference>
<evidence type="ECO:0000256" key="3">
    <source>
        <dbReference type="SAM" id="SignalP"/>
    </source>
</evidence>
<dbReference type="Proteomes" id="UP000246569">
    <property type="component" value="Unassembled WGS sequence"/>
</dbReference>
<feature type="repeat" description="TPR" evidence="1">
    <location>
        <begin position="134"/>
        <end position="167"/>
    </location>
</feature>
<gene>
    <name evidence="4" type="ORF">C7443_11270</name>
</gene>